<dbReference type="PANTHER" id="PTHR44267:SF1">
    <property type="entry name" value="WD REPEAT-CONTAINING PROTEIN 43"/>
    <property type="match status" value="1"/>
</dbReference>
<dbReference type="OMA" id="WVKWCLI"/>
<sequence>MSSNTTPIVLSSYDASGQYFGYVSVALDRQRIAIEPVQKSGNLSTIVGADNNYFLLDDSSHNVSTLEWYYSSSADAQCIALGLNIGEIWIYSPLANDVIHKFSTGNSRAIKDIKVQGNSLWCIDADDVFYEFDIENFQLTQHFKVENCFQLNKLCLLPKDSKKLLVASHSIYLVDISKKEIILTFPGHVLPVTILKLLSSDFFLSGAHNDRFLNVYDLNTGLAKSILVAQSNVLELSHIGQDNIAITTEDGMVELFIDPLVNNKIKRRAAKSKQSNKQIRFKADREIPTPVINVFINQDILNVTLVQGASVPIFKQFQYKELPSEHTEMVSLLISNKSSNKLLYTNDVSSAINYAERSVKVTSGDNFKHVTDAIKEWELEGDEEEKKGEDGPVFKAFIDDLDSMSLQNIASKTGKKIKGGNFEKRAAGTMSVVLTQALQSNDHTLLETVLSRSNTNAIKDTIFRLKPVLAVVLLERLAEKIARQTHRQDQLSVWIKWCLIVHGGYLVTVPNLISSLSSLYSTLKRRSDLLPTFLGLQSRLLKTLNTLSVAEELLLDKQKDDEYLKQEEEYVEYNEELDDAGLIDDGEEDYEEYEDSNDEDDGSDDDAEENIEHSEKLTQEYLDASDKEEEGGYSDLETV</sequence>
<dbReference type="STRING" id="1071380.I2GV97"/>
<evidence type="ECO:0000259" key="5">
    <source>
        <dbReference type="Pfam" id="PF04003"/>
    </source>
</evidence>
<dbReference type="Pfam" id="PF04003">
    <property type="entry name" value="Utp12"/>
    <property type="match status" value="1"/>
</dbReference>
<evidence type="ECO:0000256" key="4">
    <source>
        <dbReference type="SAM" id="MobiDB-lite"/>
    </source>
</evidence>
<dbReference type="Proteomes" id="UP000002866">
    <property type="component" value="Chromosome 1"/>
</dbReference>
<gene>
    <name evidence="6" type="primary">TBLA0A02500</name>
    <name evidence="6" type="ORF">TBLA_0A02500</name>
</gene>
<evidence type="ECO:0000313" key="7">
    <source>
        <dbReference type="Proteomes" id="UP000002866"/>
    </source>
</evidence>
<feature type="region of interest" description="Disordered" evidence="4">
    <location>
        <begin position="576"/>
        <end position="639"/>
    </location>
</feature>
<dbReference type="Gene3D" id="2.130.10.10">
    <property type="entry name" value="YVTN repeat-like/Quinoprotein amine dehydrogenase"/>
    <property type="match status" value="1"/>
</dbReference>
<dbReference type="GO" id="GO:0032040">
    <property type="term" value="C:small-subunit processome"/>
    <property type="evidence" value="ECO:0007669"/>
    <property type="project" value="EnsemblFungi"/>
</dbReference>
<dbReference type="HOGENOM" id="CLU_023936_0_0_1"/>
<dbReference type="GO" id="GO:0033553">
    <property type="term" value="C:rDNA heterochromatin"/>
    <property type="evidence" value="ECO:0007669"/>
    <property type="project" value="EnsemblFungi"/>
</dbReference>
<dbReference type="KEGG" id="tbl:TBLA_0A02500"/>
<dbReference type="InterPro" id="IPR007148">
    <property type="entry name" value="SSU_processome_Utp12"/>
</dbReference>
<dbReference type="PANTHER" id="PTHR44267">
    <property type="entry name" value="WD REPEAT-CONTAINING PROTEIN 43"/>
    <property type="match status" value="1"/>
</dbReference>
<dbReference type="SUPFAM" id="SSF50978">
    <property type="entry name" value="WD40 repeat-like"/>
    <property type="match status" value="1"/>
</dbReference>
<dbReference type="InParanoid" id="I2GV97"/>
<name>I2GV97_HENB6</name>
<dbReference type="OrthoDB" id="30195at2759"/>
<protein>
    <recommendedName>
        <fullName evidence="5">Small-subunit processome Utp12 domain-containing protein</fullName>
    </recommendedName>
</protein>
<proteinExistence type="inferred from homology"/>
<feature type="compositionally biased region" description="Acidic residues" evidence="4">
    <location>
        <begin position="576"/>
        <end position="609"/>
    </location>
</feature>
<reference evidence="6 7" key="1">
    <citation type="journal article" date="2011" name="Proc. Natl. Acad. Sci. U.S.A.">
        <title>Evolutionary erosion of yeast sex chromosomes by mating-type switching accidents.</title>
        <authorList>
            <person name="Gordon J.L."/>
            <person name="Armisen D."/>
            <person name="Proux-Wera E."/>
            <person name="Oheigeartaigh S.S."/>
            <person name="Byrne K.P."/>
            <person name="Wolfe K.H."/>
        </authorList>
    </citation>
    <scope>NUCLEOTIDE SEQUENCE [LARGE SCALE GENOMIC DNA]</scope>
    <source>
        <strain evidence="7">ATCC 34711 / CBS 6284 / DSM 70876 / NBRC 10599 / NRRL Y-10934 / UCD 77-7</strain>
    </source>
</reference>
<dbReference type="RefSeq" id="XP_004177568.1">
    <property type="nucleotide sequence ID" value="XM_004177520.1"/>
</dbReference>
<dbReference type="eggNOG" id="KOG4547">
    <property type="taxonomic scope" value="Eukaryota"/>
</dbReference>
<dbReference type="InterPro" id="IPR015943">
    <property type="entry name" value="WD40/YVTN_repeat-like_dom_sf"/>
</dbReference>
<evidence type="ECO:0000313" key="6">
    <source>
        <dbReference type="EMBL" id="CCH58049.1"/>
    </source>
</evidence>
<dbReference type="GO" id="GO:0045943">
    <property type="term" value="P:positive regulation of transcription by RNA polymerase I"/>
    <property type="evidence" value="ECO:0007669"/>
    <property type="project" value="EnsemblFungi"/>
</dbReference>
<organism evidence="6 7">
    <name type="scientific">Henningerozyma blattae (strain ATCC 34711 / CBS 6284 / DSM 70876 / NBRC 10599 / NRRL Y-10934 / UCD 77-7)</name>
    <name type="common">Yeast</name>
    <name type="synonym">Tetrapisispora blattae</name>
    <dbReference type="NCBI Taxonomy" id="1071380"/>
    <lineage>
        <taxon>Eukaryota</taxon>
        <taxon>Fungi</taxon>
        <taxon>Dikarya</taxon>
        <taxon>Ascomycota</taxon>
        <taxon>Saccharomycotina</taxon>
        <taxon>Saccharomycetes</taxon>
        <taxon>Saccharomycetales</taxon>
        <taxon>Saccharomycetaceae</taxon>
        <taxon>Henningerozyma</taxon>
    </lineage>
</organism>
<dbReference type="GO" id="GO:0034455">
    <property type="term" value="C:t-UTP complex"/>
    <property type="evidence" value="ECO:0007669"/>
    <property type="project" value="EnsemblFungi"/>
</dbReference>
<dbReference type="AlphaFoldDB" id="I2GV97"/>
<dbReference type="InterPro" id="IPR036322">
    <property type="entry name" value="WD40_repeat_dom_sf"/>
</dbReference>
<keyword evidence="7" id="KW-1185">Reference proteome</keyword>
<evidence type="ECO:0000256" key="3">
    <source>
        <dbReference type="ARBA" id="ARBA00038335"/>
    </source>
</evidence>
<accession>I2GV97</accession>
<comment type="subcellular location">
    <subcellularLocation>
        <location evidence="1">Nucleus</location>
    </subcellularLocation>
</comment>
<dbReference type="FunCoup" id="I2GV97">
    <property type="interactions" value="863"/>
</dbReference>
<evidence type="ECO:0000256" key="2">
    <source>
        <dbReference type="ARBA" id="ARBA00023242"/>
    </source>
</evidence>
<feature type="domain" description="Small-subunit processome Utp12" evidence="5">
    <location>
        <begin position="441"/>
        <end position="542"/>
    </location>
</feature>
<dbReference type="InterPro" id="IPR052414">
    <property type="entry name" value="U3_snoRNA-assoc_WDR"/>
</dbReference>
<dbReference type="EMBL" id="HE806316">
    <property type="protein sequence ID" value="CCH58049.1"/>
    <property type="molecule type" value="Genomic_DNA"/>
</dbReference>
<comment type="similarity">
    <text evidence="3">Belongs to the UTP5 family.</text>
</comment>
<dbReference type="GO" id="GO:0000462">
    <property type="term" value="P:maturation of SSU-rRNA from tricistronic rRNA transcript (SSU-rRNA, 5.8S rRNA, LSU-rRNA)"/>
    <property type="evidence" value="ECO:0007669"/>
    <property type="project" value="EnsemblFungi"/>
</dbReference>
<feature type="compositionally biased region" description="Acidic residues" evidence="4">
    <location>
        <begin position="626"/>
        <end position="639"/>
    </location>
</feature>
<keyword evidence="2" id="KW-0539">Nucleus</keyword>
<dbReference type="GeneID" id="14493002"/>
<evidence type="ECO:0000256" key="1">
    <source>
        <dbReference type="ARBA" id="ARBA00004123"/>
    </source>
</evidence>